<dbReference type="PANTHER" id="PTHR33204:SF39">
    <property type="entry name" value="TRANSCRIPTIONAL REGULATORY PROTEIN"/>
    <property type="match status" value="1"/>
</dbReference>
<protein>
    <submittedName>
        <fullName evidence="6">HxlR family transcriptional regulator</fullName>
    </submittedName>
</protein>
<evidence type="ECO:0000256" key="3">
    <source>
        <dbReference type="ARBA" id="ARBA00023163"/>
    </source>
</evidence>
<dbReference type="Pfam" id="PF01638">
    <property type="entry name" value="HxlR"/>
    <property type="match status" value="1"/>
</dbReference>
<keyword evidence="2" id="KW-0238">DNA-binding</keyword>
<organism evidence="6 7">
    <name type="scientific">Aliidongia dinghuensis</name>
    <dbReference type="NCBI Taxonomy" id="1867774"/>
    <lineage>
        <taxon>Bacteria</taxon>
        <taxon>Pseudomonadati</taxon>
        <taxon>Pseudomonadota</taxon>
        <taxon>Alphaproteobacteria</taxon>
        <taxon>Rhodospirillales</taxon>
        <taxon>Dongiaceae</taxon>
        <taxon>Aliidongia</taxon>
    </lineage>
</organism>
<proteinExistence type="predicted"/>
<evidence type="ECO:0000259" key="5">
    <source>
        <dbReference type="PROSITE" id="PS51118"/>
    </source>
</evidence>
<name>A0A8J2Z057_9PROT</name>
<reference evidence="6" key="2">
    <citation type="submission" date="2020-09" db="EMBL/GenBank/DDBJ databases">
        <authorList>
            <person name="Sun Q."/>
            <person name="Zhou Y."/>
        </authorList>
    </citation>
    <scope>NUCLEOTIDE SEQUENCE</scope>
    <source>
        <strain evidence="6">CGMCC 1.15725</strain>
    </source>
</reference>
<dbReference type="EMBL" id="BMJQ01000015">
    <property type="protein sequence ID" value="GGF38119.1"/>
    <property type="molecule type" value="Genomic_DNA"/>
</dbReference>
<dbReference type="PROSITE" id="PS51118">
    <property type="entry name" value="HTH_HXLR"/>
    <property type="match status" value="1"/>
</dbReference>
<dbReference type="PANTHER" id="PTHR33204">
    <property type="entry name" value="TRANSCRIPTIONAL REGULATOR, MARR FAMILY"/>
    <property type="match status" value="1"/>
</dbReference>
<feature type="domain" description="HTH hxlR-type" evidence="5">
    <location>
        <begin position="24"/>
        <end position="122"/>
    </location>
</feature>
<feature type="region of interest" description="Disordered" evidence="4">
    <location>
        <begin position="1"/>
        <end position="23"/>
    </location>
</feature>
<dbReference type="InterPro" id="IPR002577">
    <property type="entry name" value="HTH_HxlR"/>
</dbReference>
<sequence length="146" mass="16205">MVTSKEPPRPARNPRGASGGAPDCPIRSVLDRIGDKWSFLLILTLAPRPHRFGELRRAINDISQRMLTETLRSLQRDGLIERTVFPTTPPSVEYRLTTLGQSLLEPMQGLVAWADRQLPTIVAARERFDRAAQDQAASEAGRSFGA</sequence>
<evidence type="ECO:0000313" key="6">
    <source>
        <dbReference type="EMBL" id="GGF38119.1"/>
    </source>
</evidence>
<keyword evidence="1" id="KW-0805">Transcription regulation</keyword>
<dbReference type="AlphaFoldDB" id="A0A8J2Z057"/>
<dbReference type="GO" id="GO:0003677">
    <property type="term" value="F:DNA binding"/>
    <property type="evidence" value="ECO:0007669"/>
    <property type="project" value="UniProtKB-KW"/>
</dbReference>
<reference evidence="6" key="1">
    <citation type="journal article" date="2014" name="Int. J. Syst. Evol. Microbiol.">
        <title>Complete genome sequence of Corynebacterium casei LMG S-19264T (=DSM 44701T), isolated from a smear-ripened cheese.</title>
        <authorList>
            <consortium name="US DOE Joint Genome Institute (JGI-PGF)"/>
            <person name="Walter F."/>
            <person name="Albersmeier A."/>
            <person name="Kalinowski J."/>
            <person name="Ruckert C."/>
        </authorList>
    </citation>
    <scope>NUCLEOTIDE SEQUENCE</scope>
    <source>
        <strain evidence="6">CGMCC 1.15725</strain>
    </source>
</reference>
<keyword evidence="3" id="KW-0804">Transcription</keyword>
<comment type="caution">
    <text evidence="6">The sequence shown here is derived from an EMBL/GenBank/DDBJ whole genome shotgun (WGS) entry which is preliminary data.</text>
</comment>
<keyword evidence="7" id="KW-1185">Reference proteome</keyword>
<dbReference type="Proteomes" id="UP000646365">
    <property type="component" value="Unassembled WGS sequence"/>
</dbReference>
<dbReference type="Gene3D" id="1.10.10.10">
    <property type="entry name" value="Winged helix-like DNA-binding domain superfamily/Winged helix DNA-binding domain"/>
    <property type="match status" value="1"/>
</dbReference>
<dbReference type="SUPFAM" id="SSF46785">
    <property type="entry name" value="Winged helix' DNA-binding domain"/>
    <property type="match status" value="1"/>
</dbReference>
<evidence type="ECO:0000256" key="2">
    <source>
        <dbReference type="ARBA" id="ARBA00023125"/>
    </source>
</evidence>
<dbReference type="RefSeq" id="WP_189050945.1">
    <property type="nucleotide sequence ID" value="NZ_BMJQ01000015.1"/>
</dbReference>
<gene>
    <name evidence="6" type="ORF">GCM10011611_50620</name>
</gene>
<dbReference type="InterPro" id="IPR036390">
    <property type="entry name" value="WH_DNA-bd_sf"/>
</dbReference>
<accession>A0A8J2Z057</accession>
<evidence type="ECO:0000256" key="4">
    <source>
        <dbReference type="SAM" id="MobiDB-lite"/>
    </source>
</evidence>
<evidence type="ECO:0000313" key="7">
    <source>
        <dbReference type="Proteomes" id="UP000646365"/>
    </source>
</evidence>
<evidence type="ECO:0000256" key="1">
    <source>
        <dbReference type="ARBA" id="ARBA00023015"/>
    </source>
</evidence>
<dbReference type="InterPro" id="IPR036388">
    <property type="entry name" value="WH-like_DNA-bd_sf"/>
</dbReference>